<proteinExistence type="predicted"/>
<dbReference type="RefSeq" id="WP_058212171.1">
    <property type="nucleotide sequence ID" value="NZ_CP173185.1"/>
</dbReference>
<sequence>MTDEKLREIQEIFIKRLSEFFPYKSGGKHKDFSKLDKLNLSEANRKHVSMSVNSTFTYSRISPPRTLMLLEPLFNPGEFVLFKEGQRYQTEKAEGIRKERAKTIHEHRKTIGRPTKSFSGGLKQGSITTTANSEQVKIIKQTESGNYIVEVVGNKEKRLLGRDDMRLVQPSYPTKLIY</sequence>
<comment type="caution">
    <text evidence="1">The sequence shown here is derived from an EMBL/GenBank/DDBJ whole genome shotgun (WGS) entry which is preliminary data.</text>
</comment>
<dbReference type="EMBL" id="LKLU01000132">
    <property type="protein sequence ID" value="KSU18369.1"/>
    <property type="molecule type" value="Genomic_DNA"/>
</dbReference>
<dbReference type="Proteomes" id="UP000053719">
    <property type="component" value="Unassembled WGS sequence"/>
</dbReference>
<evidence type="ECO:0000313" key="1">
    <source>
        <dbReference type="EMBL" id="KSU18369.1"/>
    </source>
</evidence>
<protein>
    <submittedName>
        <fullName evidence="1">Phage protein</fullName>
    </submittedName>
</protein>
<dbReference type="PATRIC" id="fig|1360.114.peg.1549"/>
<reference evidence="2" key="1">
    <citation type="submission" date="2015-10" db="EMBL/GenBank/DDBJ databases">
        <title>Draft Genome Sequences of 11 Lactococcus lactis subspecies cremoris strains.</title>
        <authorList>
            <person name="Wels M."/>
            <person name="Backus L."/>
            <person name="Boekhorst J."/>
            <person name="Dijkstra A."/>
            <person name="Beerthuizen M."/>
            <person name="Kelly W."/>
            <person name="Siezen R."/>
            <person name="Bachmann H."/>
            <person name="Van Hijum S."/>
        </authorList>
    </citation>
    <scope>NUCLEOTIDE SEQUENCE [LARGE SCALE GENOMIC DNA]</scope>
    <source>
        <strain evidence="2">M20</strain>
    </source>
</reference>
<organism evidence="1 2">
    <name type="scientific">Lactococcus lactis subsp. lactis</name>
    <name type="common">Streptococcus lactis</name>
    <dbReference type="NCBI Taxonomy" id="1360"/>
    <lineage>
        <taxon>Bacteria</taxon>
        <taxon>Bacillati</taxon>
        <taxon>Bacillota</taxon>
        <taxon>Bacilli</taxon>
        <taxon>Lactobacillales</taxon>
        <taxon>Streptococcaceae</taxon>
        <taxon>Lactococcus</taxon>
    </lineage>
</organism>
<dbReference type="AlphaFoldDB" id="A0A0V8DYN9"/>
<gene>
    <name evidence="1" type="ORF">M20_2323</name>
</gene>
<evidence type="ECO:0000313" key="2">
    <source>
        <dbReference type="Proteomes" id="UP000053719"/>
    </source>
</evidence>
<accession>A0A0V8DYN9</accession>
<name>A0A0V8DYN9_LACLL</name>